<dbReference type="AlphaFoldDB" id="A0A0M3J3W1"/>
<dbReference type="Gene3D" id="3.90.550.10">
    <property type="entry name" value="Spore Coat Polysaccharide Biosynthesis Protein SpsA, Chain A"/>
    <property type="match status" value="1"/>
</dbReference>
<evidence type="ECO:0000259" key="2">
    <source>
        <dbReference type="Pfam" id="PF00535"/>
    </source>
</evidence>
<dbReference type="GO" id="GO:0006493">
    <property type="term" value="P:protein O-linked glycosylation"/>
    <property type="evidence" value="ECO:0007669"/>
    <property type="project" value="TreeGrafter"/>
</dbReference>
<name>A0A0M3J3W1_ANISI</name>
<evidence type="ECO:0000256" key="1">
    <source>
        <dbReference type="ARBA" id="ARBA00023157"/>
    </source>
</evidence>
<protein>
    <submittedName>
        <fullName evidence="3">Probable N-acetylgalactosaminyltransferase 6 (inferred by orthology to a C. elegans protein)</fullName>
    </submittedName>
</protein>
<feature type="domain" description="Glycosyltransferase 2-like" evidence="2">
    <location>
        <begin position="54"/>
        <end position="119"/>
    </location>
</feature>
<dbReference type="WBParaSite" id="ASIM_0000222401-mRNA-1">
    <property type="protein sequence ID" value="ASIM_0000222401-mRNA-1"/>
    <property type="gene ID" value="ASIM_0000222401"/>
</dbReference>
<reference evidence="3" key="1">
    <citation type="submission" date="2017-02" db="UniProtKB">
        <authorList>
            <consortium name="WormBaseParasite"/>
        </authorList>
    </citation>
    <scope>IDENTIFICATION</scope>
</reference>
<proteinExistence type="predicted"/>
<accession>A0A0M3J3W1</accession>
<dbReference type="InterPro" id="IPR029044">
    <property type="entry name" value="Nucleotide-diphossugar_trans"/>
</dbReference>
<dbReference type="InterPro" id="IPR001173">
    <property type="entry name" value="Glyco_trans_2-like"/>
</dbReference>
<dbReference type="GO" id="GO:0005794">
    <property type="term" value="C:Golgi apparatus"/>
    <property type="evidence" value="ECO:0007669"/>
    <property type="project" value="TreeGrafter"/>
</dbReference>
<sequence>LRTVTSVINRTPKEVLREIILVDDFSSRSETICFHLILTFRLKFQTDEISFLKDELDKFVATLSARIKIVRAQRRVGLIRARLLGSAEAEGDVLTFLDSHCECTKGWIEPLLTRIKEDRWYASPPEILKRRASDPSTPIE</sequence>
<organism evidence="3">
    <name type="scientific">Anisakis simplex</name>
    <name type="common">Herring worm</name>
    <dbReference type="NCBI Taxonomy" id="6269"/>
    <lineage>
        <taxon>Eukaryota</taxon>
        <taxon>Metazoa</taxon>
        <taxon>Ecdysozoa</taxon>
        <taxon>Nematoda</taxon>
        <taxon>Chromadorea</taxon>
        <taxon>Rhabditida</taxon>
        <taxon>Spirurina</taxon>
        <taxon>Ascaridomorpha</taxon>
        <taxon>Ascaridoidea</taxon>
        <taxon>Anisakidae</taxon>
        <taxon>Anisakis</taxon>
        <taxon>Anisakis simplex complex</taxon>
    </lineage>
</organism>
<dbReference type="PANTHER" id="PTHR11675:SF118">
    <property type="entry name" value="POLYPEPTIDE N-ACETYLGALACTOSAMINYLTRANSFERASE 3"/>
    <property type="match status" value="1"/>
</dbReference>
<keyword evidence="1" id="KW-1015">Disulfide bond</keyword>
<evidence type="ECO:0000313" key="3">
    <source>
        <dbReference type="WBParaSite" id="ASIM_0000222401-mRNA-1"/>
    </source>
</evidence>
<dbReference type="GO" id="GO:0004653">
    <property type="term" value="F:polypeptide N-acetylgalactosaminyltransferase activity"/>
    <property type="evidence" value="ECO:0007669"/>
    <property type="project" value="TreeGrafter"/>
</dbReference>
<dbReference type="Pfam" id="PF00535">
    <property type="entry name" value="Glycos_transf_2"/>
    <property type="match status" value="1"/>
</dbReference>
<dbReference type="SUPFAM" id="SSF53448">
    <property type="entry name" value="Nucleotide-diphospho-sugar transferases"/>
    <property type="match status" value="1"/>
</dbReference>
<dbReference type="PANTHER" id="PTHR11675">
    <property type="entry name" value="N-ACETYLGALACTOSAMINYLTRANSFERASE"/>
    <property type="match status" value="1"/>
</dbReference>